<organism evidence="3 4">
    <name type="scientific">Thalassiosira oceanica</name>
    <name type="common">Marine diatom</name>
    <dbReference type="NCBI Taxonomy" id="159749"/>
    <lineage>
        <taxon>Eukaryota</taxon>
        <taxon>Sar</taxon>
        <taxon>Stramenopiles</taxon>
        <taxon>Ochrophyta</taxon>
        <taxon>Bacillariophyta</taxon>
        <taxon>Coscinodiscophyceae</taxon>
        <taxon>Thalassiosirophycidae</taxon>
        <taxon>Thalassiosirales</taxon>
        <taxon>Thalassiosiraceae</taxon>
        <taxon>Thalassiosira</taxon>
    </lineage>
</organism>
<evidence type="ECO:0000256" key="2">
    <source>
        <dbReference type="SAM" id="SignalP"/>
    </source>
</evidence>
<feature type="compositionally biased region" description="Basic residues" evidence="1">
    <location>
        <begin position="75"/>
        <end position="87"/>
    </location>
</feature>
<evidence type="ECO:0008006" key="5">
    <source>
        <dbReference type="Google" id="ProtNLM"/>
    </source>
</evidence>
<keyword evidence="2" id="KW-0732">Signal</keyword>
<feature type="region of interest" description="Disordered" evidence="1">
    <location>
        <begin position="19"/>
        <end position="90"/>
    </location>
</feature>
<dbReference type="AlphaFoldDB" id="K0SSH5"/>
<feature type="compositionally biased region" description="Basic and acidic residues" evidence="1">
    <location>
        <begin position="62"/>
        <end position="74"/>
    </location>
</feature>
<feature type="signal peptide" evidence="2">
    <location>
        <begin position="1"/>
        <end position="19"/>
    </location>
</feature>
<protein>
    <recommendedName>
        <fullName evidence="5">RxLR effector protein</fullName>
    </recommendedName>
</protein>
<feature type="compositionally biased region" description="Basic and acidic residues" evidence="1">
    <location>
        <begin position="35"/>
        <end position="45"/>
    </location>
</feature>
<proteinExistence type="predicted"/>
<keyword evidence="4" id="KW-1185">Reference proteome</keyword>
<name>K0SSH5_THAOC</name>
<feature type="chain" id="PRO_5003841417" description="RxLR effector protein" evidence="2">
    <location>
        <begin position="20"/>
        <end position="115"/>
    </location>
</feature>
<reference evidence="3 4" key="1">
    <citation type="journal article" date="2012" name="Genome Biol.">
        <title>Genome and low-iron response of an oceanic diatom adapted to chronic iron limitation.</title>
        <authorList>
            <person name="Lommer M."/>
            <person name="Specht M."/>
            <person name="Roy A.S."/>
            <person name="Kraemer L."/>
            <person name="Andreson R."/>
            <person name="Gutowska M.A."/>
            <person name="Wolf J."/>
            <person name="Bergner S.V."/>
            <person name="Schilhabel M.B."/>
            <person name="Klostermeier U.C."/>
            <person name="Beiko R.G."/>
            <person name="Rosenstiel P."/>
            <person name="Hippler M."/>
            <person name="Laroche J."/>
        </authorList>
    </citation>
    <scope>NUCLEOTIDE SEQUENCE [LARGE SCALE GENOMIC DNA]</scope>
    <source>
        <strain evidence="3 4">CCMP1005</strain>
    </source>
</reference>
<gene>
    <name evidence="3" type="ORF">THAOC_18351</name>
</gene>
<dbReference type="EMBL" id="AGNL01020300">
    <property type="protein sequence ID" value="EJK61202.1"/>
    <property type="molecule type" value="Genomic_DNA"/>
</dbReference>
<comment type="caution">
    <text evidence="3">The sequence shown here is derived from an EMBL/GenBank/DDBJ whole genome shotgun (WGS) entry which is preliminary data.</text>
</comment>
<evidence type="ECO:0000313" key="3">
    <source>
        <dbReference type="EMBL" id="EJK61202.1"/>
    </source>
</evidence>
<evidence type="ECO:0000313" key="4">
    <source>
        <dbReference type="Proteomes" id="UP000266841"/>
    </source>
</evidence>
<evidence type="ECO:0000256" key="1">
    <source>
        <dbReference type="SAM" id="MobiDB-lite"/>
    </source>
</evidence>
<accession>K0SSH5</accession>
<feature type="compositionally biased region" description="Basic residues" evidence="1">
    <location>
        <begin position="46"/>
        <end position="55"/>
    </location>
</feature>
<dbReference type="Proteomes" id="UP000266841">
    <property type="component" value="Unassembled WGS sequence"/>
</dbReference>
<sequence>MKLPLLITILASALVASSAAEAEADMSPSRVSIRGAEKVDSERFEKKKRPKKSRGGAKPAKAPKEAKPKEEKAKKLPAGRKFQKCKPRKQDCPTDLDIEFWYVVDEVNEPVLSEE</sequence>